<evidence type="ECO:0000313" key="1">
    <source>
        <dbReference type="EMBL" id="GAW92744.1"/>
    </source>
</evidence>
<organism evidence="1 2">
    <name type="scientific">Calderihabitans maritimus</name>
    <dbReference type="NCBI Taxonomy" id="1246530"/>
    <lineage>
        <taxon>Bacteria</taxon>
        <taxon>Bacillati</taxon>
        <taxon>Bacillota</taxon>
        <taxon>Clostridia</taxon>
        <taxon>Neomoorellales</taxon>
        <taxon>Calderihabitantaceae</taxon>
        <taxon>Calderihabitans</taxon>
    </lineage>
</organism>
<reference evidence="2" key="1">
    <citation type="journal article" date="2017" name="Appl. Environ. Microbiol.">
        <title>Genomic analysis of Calderihabitans maritimus KKC1, a thermophilic hydrogenogenic carboxydotrophic bacterium isolated from marine sediment.</title>
        <authorList>
            <person name="Omae K."/>
            <person name="Yoneda Y."/>
            <person name="Fukuyama Y."/>
            <person name="Yoshida T."/>
            <person name="Sako Y."/>
        </authorList>
    </citation>
    <scope>NUCLEOTIDE SEQUENCE [LARGE SCALE GENOMIC DNA]</scope>
    <source>
        <strain evidence="2">KKC1</strain>
    </source>
</reference>
<protein>
    <submittedName>
        <fullName evidence="1">Uncharacterized protein</fullName>
    </submittedName>
</protein>
<gene>
    <name evidence="1" type="ORF">KKC1_18940</name>
</gene>
<dbReference type="EMBL" id="BDGJ01000091">
    <property type="protein sequence ID" value="GAW92744.1"/>
    <property type="molecule type" value="Genomic_DNA"/>
</dbReference>
<dbReference type="Proteomes" id="UP000197032">
    <property type="component" value="Unassembled WGS sequence"/>
</dbReference>
<comment type="caution">
    <text evidence="1">The sequence shown here is derived from an EMBL/GenBank/DDBJ whole genome shotgun (WGS) entry which is preliminary data.</text>
</comment>
<evidence type="ECO:0000313" key="2">
    <source>
        <dbReference type="Proteomes" id="UP000197032"/>
    </source>
</evidence>
<dbReference type="AlphaFoldDB" id="A0A1Z5HT97"/>
<sequence length="38" mass="4328">MLLLSRVQGIIGINILADRFCLLPEEEAIIRTKVGLYR</sequence>
<proteinExistence type="predicted"/>
<keyword evidence="2" id="KW-1185">Reference proteome</keyword>
<accession>A0A1Z5HT97</accession>
<name>A0A1Z5HT97_9FIRM</name>